<reference evidence="2 3" key="1">
    <citation type="submission" date="2024-03" db="EMBL/GenBank/DDBJ databases">
        <title>Actinomycetospora sp. OC33-EN07, a novel actinomycete isolated from wild orchid (Aerides multiflora).</title>
        <authorList>
            <person name="Suriyachadkun C."/>
        </authorList>
    </citation>
    <scope>NUCLEOTIDE SEQUENCE [LARGE SCALE GENOMIC DNA]</scope>
    <source>
        <strain evidence="2 3">OC33-EN07</strain>
    </source>
</reference>
<feature type="region of interest" description="Disordered" evidence="1">
    <location>
        <begin position="61"/>
        <end position="124"/>
    </location>
</feature>
<feature type="compositionally biased region" description="Basic and acidic residues" evidence="1">
    <location>
        <begin position="97"/>
        <end position="124"/>
    </location>
</feature>
<name>A0ABU8M745_9PSEU</name>
<feature type="region of interest" description="Disordered" evidence="1">
    <location>
        <begin position="1"/>
        <end position="34"/>
    </location>
</feature>
<evidence type="ECO:0000256" key="1">
    <source>
        <dbReference type="SAM" id="MobiDB-lite"/>
    </source>
</evidence>
<gene>
    <name evidence="2" type="ORF">WCD58_18450</name>
</gene>
<evidence type="ECO:0000313" key="2">
    <source>
        <dbReference type="EMBL" id="MEJ2863154.1"/>
    </source>
</evidence>
<sequence>MTAPQEAGGPGSNNWLDMSRYPDTDPDTVLSPDDQGLLTSALAVDDGALPDSVWEHMLAVVTGDTDPADDTDPAADDGTDDPAVDDWAYDPSADPVADGHEPHDPAVDDHGVHDAGHDGDGGWV</sequence>
<comment type="caution">
    <text evidence="2">The sequence shown here is derived from an EMBL/GenBank/DDBJ whole genome shotgun (WGS) entry which is preliminary data.</text>
</comment>
<dbReference type="EMBL" id="JBBEGM010000007">
    <property type="protein sequence ID" value="MEJ2863154.1"/>
    <property type="molecule type" value="Genomic_DNA"/>
</dbReference>
<dbReference type="RefSeq" id="WP_337704512.1">
    <property type="nucleotide sequence ID" value="NZ_JBBEGM010000007.1"/>
</dbReference>
<dbReference type="Proteomes" id="UP001369736">
    <property type="component" value="Unassembled WGS sequence"/>
</dbReference>
<keyword evidence="3" id="KW-1185">Reference proteome</keyword>
<feature type="compositionally biased region" description="Acidic residues" evidence="1">
    <location>
        <begin position="66"/>
        <end position="88"/>
    </location>
</feature>
<organism evidence="2 3">
    <name type="scientific">Actinomycetospora flava</name>
    <dbReference type="NCBI Taxonomy" id="3129232"/>
    <lineage>
        <taxon>Bacteria</taxon>
        <taxon>Bacillati</taxon>
        <taxon>Actinomycetota</taxon>
        <taxon>Actinomycetes</taxon>
        <taxon>Pseudonocardiales</taxon>
        <taxon>Pseudonocardiaceae</taxon>
        <taxon>Actinomycetospora</taxon>
    </lineage>
</organism>
<evidence type="ECO:0000313" key="3">
    <source>
        <dbReference type="Proteomes" id="UP001369736"/>
    </source>
</evidence>
<protein>
    <submittedName>
        <fullName evidence="2">Uncharacterized protein</fullName>
    </submittedName>
</protein>
<accession>A0ABU8M745</accession>
<proteinExistence type="predicted"/>